<organism evidence="2 3">
    <name type="scientific">Serendipita indica (strain DSM 11827)</name>
    <name type="common">Root endophyte fungus</name>
    <name type="synonym">Piriformospora indica</name>
    <dbReference type="NCBI Taxonomy" id="1109443"/>
    <lineage>
        <taxon>Eukaryota</taxon>
        <taxon>Fungi</taxon>
        <taxon>Dikarya</taxon>
        <taxon>Basidiomycota</taxon>
        <taxon>Agaricomycotina</taxon>
        <taxon>Agaricomycetes</taxon>
        <taxon>Sebacinales</taxon>
        <taxon>Serendipitaceae</taxon>
        <taxon>Serendipita</taxon>
    </lineage>
</organism>
<dbReference type="Proteomes" id="UP000007148">
    <property type="component" value="Unassembled WGS sequence"/>
</dbReference>
<dbReference type="InParanoid" id="G4U171"/>
<dbReference type="EMBL" id="CAFZ01001475">
    <property type="protein sequence ID" value="CCA77314.1"/>
    <property type="molecule type" value="Genomic_DNA"/>
</dbReference>
<reference evidence="2 3" key="1">
    <citation type="journal article" date="2011" name="PLoS Pathog.">
        <title>Endophytic Life Strategies Decoded by Genome and Transcriptome Analyses of the Mutualistic Root Symbiont Piriformospora indica.</title>
        <authorList>
            <person name="Zuccaro A."/>
            <person name="Lahrmann U."/>
            <person name="Guldener U."/>
            <person name="Langen G."/>
            <person name="Pfiffi S."/>
            <person name="Biedenkopf D."/>
            <person name="Wong P."/>
            <person name="Samans B."/>
            <person name="Grimm C."/>
            <person name="Basiewicz M."/>
            <person name="Murat C."/>
            <person name="Martin F."/>
            <person name="Kogel K.H."/>
        </authorList>
    </citation>
    <scope>NUCLEOTIDE SEQUENCE [LARGE SCALE GENOMIC DNA]</scope>
    <source>
        <strain evidence="2 3">DSM 11827</strain>
    </source>
</reference>
<feature type="compositionally biased region" description="Acidic residues" evidence="1">
    <location>
        <begin position="65"/>
        <end position="79"/>
    </location>
</feature>
<evidence type="ECO:0000256" key="1">
    <source>
        <dbReference type="SAM" id="MobiDB-lite"/>
    </source>
</evidence>
<gene>
    <name evidence="2" type="ORF">PIIN_11291</name>
</gene>
<name>G4U171_SERID</name>
<comment type="caution">
    <text evidence="2">The sequence shown here is derived from an EMBL/GenBank/DDBJ whole genome shotgun (WGS) entry which is preliminary data.</text>
</comment>
<feature type="region of interest" description="Disordered" evidence="1">
    <location>
        <begin position="1"/>
        <end position="98"/>
    </location>
</feature>
<evidence type="ECO:0000313" key="3">
    <source>
        <dbReference type="Proteomes" id="UP000007148"/>
    </source>
</evidence>
<dbReference type="OrthoDB" id="26523at2759"/>
<feature type="compositionally biased region" description="Acidic residues" evidence="1">
    <location>
        <begin position="36"/>
        <end position="45"/>
    </location>
</feature>
<proteinExistence type="predicted"/>
<evidence type="ECO:0000313" key="2">
    <source>
        <dbReference type="EMBL" id="CCA77314.1"/>
    </source>
</evidence>
<dbReference type="AlphaFoldDB" id="G4U171"/>
<sequence length="126" mass="13949">MSEETRLDGLDGSPAPTPTQEEDFGSDAASQGSLPEGDDAQEEQYYDALQGSYEEEPAESQVVEESQEQITSEDEDNFDDMGHVDSSPCVTAEMKRQKSRGRQLLERTFKPLSFGLSLHPHGHSRV</sequence>
<protein>
    <submittedName>
        <fullName evidence="2">Uncharacterized protein</fullName>
    </submittedName>
</protein>
<keyword evidence="3" id="KW-1185">Reference proteome</keyword>
<accession>G4U171</accession>
<dbReference type="HOGENOM" id="CLU_1982428_0_0_1"/>